<evidence type="ECO:0000313" key="3">
    <source>
        <dbReference type="WBParaSite" id="MBELARI_LOCUS21584"/>
    </source>
</evidence>
<organism evidence="2 3">
    <name type="scientific">Mesorhabditis belari</name>
    <dbReference type="NCBI Taxonomy" id="2138241"/>
    <lineage>
        <taxon>Eukaryota</taxon>
        <taxon>Metazoa</taxon>
        <taxon>Ecdysozoa</taxon>
        <taxon>Nematoda</taxon>
        <taxon>Chromadorea</taxon>
        <taxon>Rhabditida</taxon>
        <taxon>Rhabditina</taxon>
        <taxon>Rhabditomorpha</taxon>
        <taxon>Rhabditoidea</taxon>
        <taxon>Rhabditidae</taxon>
        <taxon>Mesorhabditinae</taxon>
        <taxon>Mesorhabditis</taxon>
    </lineage>
</organism>
<evidence type="ECO:0000313" key="2">
    <source>
        <dbReference type="Proteomes" id="UP000887575"/>
    </source>
</evidence>
<dbReference type="Proteomes" id="UP000887575">
    <property type="component" value="Unassembled WGS sequence"/>
</dbReference>
<dbReference type="AlphaFoldDB" id="A0AAF3F7H1"/>
<evidence type="ECO:0000256" key="1">
    <source>
        <dbReference type="SAM" id="MobiDB-lite"/>
    </source>
</evidence>
<reference evidence="3" key="1">
    <citation type="submission" date="2024-02" db="UniProtKB">
        <authorList>
            <consortium name="WormBaseParasite"/>
        </authorList>
    </citation>
    <scope>IDENTIFICATION</scope>
</reference>
<accession>A0AAF3F7H1</accession>
<dbReference type="WBParaSite" id="MBELARI_LOCUS21584">
    <property type="protein sequence ID" value="MBELARI_LOCUS21584"/>
    <property type="gene ID" value="MBELARI_LOCUS21584"/>
</dbReference>
<name>A0AAF3F7H1_9BILA</name>
<protein>
    <submittedName>
        <fullName evidence="3">Uncharacterized protein</fullName>
    </submittedName>
</protein>
<proteinExistence type="predicted"/>
<feature type="region of interest" description="Disordered" evidence="1">
    <location>
        <begin position="15"/>
        <end position="34"/>
    </location>
</feature>
<sequence length="120" mass="13704">MPHFLNCESTNRLQEARQMTTTRPRVLSDTPRSNRNKEVCYDTSGFEFRLHKNIQIKGPIYSEGHHPHILLINGMSTVVLSNLSNLVMRQGVNSLLKSLPANPHPGYVVCRLYEEMRSIA</sequence>
<keyword evidence="2" id="KW-1185">Reference proteome</keyword>